<gene>
    <name evidence="2" type="ORF">GSTENG00025857001</name>
</gene>
<evidence type="ECO:0000256" key="1">
    <source>
        <dbReference type="SAM" id="MobiDB-lite"/>
    </source>
</evidence>
<dbReference type="AlphaFoldDB" id="Q4S0V1"/>
<accession>Q4S0V1</accession>
<reference evidence="2" key="2">
    <citation type="submission" date="2004-02" db="EMBL/GenBank/DDBJ databases">
        <authorList>
            <consortium name="Genoscope"/>
            <consortium name="Whitehead Institute Centre for Genome Research"/>
        </authorList>
    </citation>
    <scope>NUCLEOTIDE SEQUENCE</scope>
</reference>
<feature type="compositionally biased region" description="Polar residues" evidence="1">
    <location>
        <begin position="19"/>
        <end position="28"/>
    </location>
</feature>
<dbReference type="EMBL" id="CAAE01014779">
    <property type="protein sequence ID" value="CAG05731.1"/>
    <property type="molecule type" value="Genomic_DNA"/>
</dbReference>
<reference evidence="2" key="1">
    <citation type="journal article" date="2004" name="Nature">
        <title>Genome duplication in the teleost fish Tetraodon nigroviridis reveals the early vertebrate proto-karyotype.</title>
        <authorList>
            <person name="Jaillon O."/>
            <person name="Aury J.-M."/>
            <person name="Brunet F."/>
            <person name="Petit J.-L."/>
            <person name="Stange-Thomann N."/>
            <person name="Mauceli E."/>
            <person name="Bouneau L."/>
            <person name="Fischer C."/>
            <person name="Ozouf-Costaz C."/>
            <person name="Bernot A."/>
            <person name="Nicaud S."/>
            <person name="Jaffe D."/>
            <person name="Fisher S."/>
            <person name="Lutfalla G."/>
            <person name="Dossat C."/>
            <person name="Segurens B."/>
            <person name="Dasilva C."/>
            <person name="Salanoubat M."/>
            <person name="Levy M."/>
            <person name="Boudet N."/>
            <person name="Castellano S."/>
            <person name="Anthouard V."/>
            <person name="Jubin C."/>
            <person name="Castelli V."/>
            <person name="Katinka M."/>
            <person name="Vacherie B."/>
            <person name="Biemont C."/>
            <person name="Skalli Z."/>
            <person name="Cattolico L."/>
            <person name="Poulain J."/>
            <person name="De Berardinis V."/>
            <person name="Cruaud C."/>
            <person name="Duprat S."/>
            <person name="Brottier P."/>
            <person name="Coutanceau J.-P."/>
            <person name="Gouzy J."/>
            <person name="Parra G."/>
            <person name="Lardier G."/>
            <person name="Chapple C."/>
            <person name="McKernan K.J."/>
            <person name="McEwan P."/>
            <person name="Bosak S."/>
            <person name="Kellis M."/>
            <person name="Volff J.-N."/>
            <person name="Guigo R."/>
            <person name="Zody M.C."/>
            <person name="Mesirov J."/>
            <person name="Lindblad-Toh K."/>
            <person name="Birren B."/>
            <person name="Nusbaum C."/>
            <person name="Kahn D."/>
            <person name="Robinson-Rechavi M."/>
            <person name="Laudet V."/>
            <person name="Schachter V."/>
            <person name="Quetier F."/>
            <person name="Saurin W."/>
            <person name="Scarpelli C."/>
            <person name="Wincker P."/>
            <person name="Lander E.S."/>
            <person name="Weissenbach J."/>
            <person name="Roest Crollius H."/>
        </authorList>
    </citation>
    <scope>NUCLEOTIDE SEQUENCE [LARGE SCALE GENOMIC DNA]</scope>
</reference>
<organism evidence="2">
    <name type="scientific">Tetraodon nigroviridis</name>
    <name type="common">Spotted green pufferfish</name>
    <name type="synonym">Chelonodon nigroviridis</name>
    <dbReference type="NCBI Taxonomy" id="99883"/>
    <lineage>
        <taxon>Eukaryota</taxon>
        <taxon>Metazoa</taxon>
        <taxon>Chordata</taxon>
        <taxon>Craniata</taxon>
        <taxon>Vertebrata</taxon>
        <taxon>Euteleostomi</taxon>
        <taxon>Actinopterygii</taxon>
        <taxon>Neopterygii</taxon>
        <taxon>Teleostei</taxon>
        <taxon>Neoteleostei</taxon>
        <taxon>Acanthomorphata</taxon>
        <taxon>Eupercaria</taxon>
        <taxon>Tetraodontiformes</taxon>
        <taxon>Tetradontoidea</taxon>
        <taxon>Tetraodontidae</taxon>
        <taxon>Tetraodon</taxon>
    </lineage>
</organism>
<evidence type="ECO:0000313" key="2">
    <source>
        <dbReference type="EMBL" id="CAG05731.1"/>
    </source>
</evidence>
<dbReference type="KEGG" id="tng:GSTEN00025857G001"/>
<proteinExistence type="predicted"/>
<feature type="compositionally biased region" description="Basic and acidic residues" evidence="1">
    <location>
        <begin position="29"/>
        <end position="41"/>
    </location>
</feature>
<protein>
    <submittedName>
        <fullName evidence="2">Chromosome undetermined SCAF14779, whole genome shotgun sequence</fullName>
    </submittedName>
</protein>
<feature type="region of interest" description="Disordered" evidence="1">
    <location>
        <begin position="1"/>
        <end position="45"/>
    </location>
</feature>
<name>Q4S0V1_TETNG</name>
<sequence>MPSVMERSGAGVLSRSRAKTVTNGNSQPHSEEDSSDEEHAHGTAAVPLSRPLLHLLCSLAVLCPHTADPPADGRSSLISQFITSSYPV</sequence>